<dbReference type="Gene3D" id="1.10.10.10">
    <property type="entry name" value="Winged helix-like DNA-binding domain superfamily/Winged helix DNA-binding domain"/>
    <property type="match status" value="1"/>
</dbReference>
<keyword evidence="2" id="KW-0238">DNA-binding</keyword>
<sequence length="145" mass="16403">MAGEDVRDHPVDQLFYVVRAFERLFRDPDAGIGLSLAQFHALAILADEEPLPAMNVAHRLQLAGPTASRIIEALERKGFVVKDRDPQDRRLIWLHLTDAGRSARERQQGILEAWFRDLADAIDPAVQEAGIRWLARLADTLQSRE</sequence>
<dbReference type="PATRIC" id="fig|679936.5.peg.3370"/>
<reference evidence="5 6" key="2">
    <citation type="journal article" date="2012" name="Stand. Genomic Sci.">
        <title>Complete genome sequence of the moderately thermophilic mineral-sulfide-oxidizing firmicute Sulfobacillus acidophilus type strain (NAL(T)).</title>
        <authorList>
            <person name="Anderson I."/>
            <person name="Chertkov O."/>
            <person name="Chen A."/>
            <person name="Saunders E."/>
            <person name="Lapidus A."/>
            <person name="Nolan M."/>
            <person name="Lucas S."/>
            <person name="Hammon N."/>
            <person name="Deshpande S."/>
            <person name="Cheng J.F."/>
            <person name="Han C."/>
            <person name="Tapia R."/>
            <person name="Goodwin L.A."/>
            <person name="Pitluck S."/>
            <person name="Liolios K."/>
            <person name="Pagani I."/>
            <person name="Ivanova N."/>
            <person name="Mikhailova N."/>
            <person name="Pati A."/>
            <person name="Palaniappan K."/>
            <person name="Land M."/>
            <person name="Pan C."/>
            <person name="Rohde M."/>
            <person name="Pukall R."/>
            <person name="Goker M."/>
            <person name="Detter J.C."/>
            <person name="Woyke T."/>
            <person name="Bristow J."/>
            <person name="Eisen J.A."/>
            <person name="Markowitz V."/>
            <person name="Hugenholtz P."/>
            <person name="Kyrpides N.C."/>
            <person name="Klenk H.P."/>
            <person name="Mavromatis K."/>
        </authorList>
    </citation>
    <scope>NUCLEOTIDE SEQUENCE [LARGE SCALE GENOMIC DNA]</scope>
    <source>
        <strain evidence="6">ATCC 700253 / DSM 10332 / NAL</strain>
    </source>
</reference>
<evidence type="ECO:0000259" key="4">
    <source>
        <dbReference type="PROSITE" id="PS50995"/>
    </source>
</evidence>
<dbReference type="GO" id="GO:0003677">
    <property type="term" value="F:DNA binding"/>
    <property type="evidence" value="ECO:0007669"/>
    <property type="project" value="UniProtKB-KW"/>
</dbReference>
<dbReference type="InterPro" id="IPR036388">
    <property type="entry name" value="WH-like_DNA-bd_sf"/>
</dbReference>
<dbReference type="InterPro" id="IPR023187">
    <property type="entry name" value="Tscrpt_reg_MarR-type_CS"/>
</dbReference>
<evidence type="ECO:0000256" key="1">
    <source>
        <dbReference type="ARBA" id="ARBA00023015"/>
    </source>
</evidence>
<dbReference type="PANTHER" id="PTHR33164:SF43">
    <property type="entry name" value="HTH-TYPE TRANSCRIPTIONAL REPRESSOR YETL"/>
    <property type="match status" value="1"/>
</dbReference>
<name>G8TSL3_SULAD</name>
<protein>
    <submittedName>
        <fullName evidence="5">Transcriptional regulator, MarR family</fullName>
    </submittedName>
</protein>
<dbReference type="SUPFAM" id="SSF46785">
    <property type="entry name" value="Winged helix' DNA-binding domain"/>
    <property type="match status" value="1"/>
</dbReference>
<dbReference type="Pfam" id="PF01047">
    <property type="entry name" value="MarR"/>
    <property type="match status" value="1"/>
</dbReference>
<dbReference type="InterPro" id="IPR039422">
    <property type="entry name" value="MarR/SlyA-like"/>
</dbReference>
<evidence type="ECO:0000313" key="5">
    <source>
        <dbReference type="EMBL" id="AEW06705.1"/>
    </source>
</evidence>
<dbReference type="STRING" id="679936.Sulac_3259"/>
<accession>G8TSL3</accession>
<dbReference type="GO" id="GO:0006950">
    <property type="term" value="P:response to stress"/>
    <property type="evidence" value="ECO:0007669"/>
    <property type="project" value="TreeGrafter"/>
</dbReference>
<proteinExistence type="predicted"/>
<dbReference type="EMBL" id="CP003179">
    <property type="protein sequence ID" value="AEW06705.1"/>
    <property type="molecule type" value="Genomic_DNA"/>
</dbReference>
<feature type="domain" description="HTH marR-type" evidence="4">
    <location>
        <begin position="7"/>
        <end position="139"/>
    </location>
</feature>
<organism evidence="5 6">
    <name type="scientific">Sulfobacillus acidophilus (strain ATCC 700253 / DSM 10332 / NAL)</name>
    <dbReference type="NCBI Taxonomy" id="679936"/>
    <lineage>
        <taxon>Bacteria</taxon>
        <taxon>Bacillati</taxon>
        <taxon>Bacillota</taxon>
        <taxon>Clostridia</taxon>
        <taxon>Eubacteriales</taxon>
        <taxon>Clostridiales Family XVII. Incertae Sedis</taxon>
        <taxon>Sulfobacillus</taxon>
    </lineage>
</organism>
<dbReference type="AlphaFoldDB" id="G8TSL3"/>
<dbReference type="PANTHER" id="PTHR33164">
    <property type="entry name" value="TRANSCRIPTIONAL REGULATOR, MARR FAMILY"/>
    <property type="match status" value="1"/>
</dbReference>
<evidence type="ECO:0000256" key="2">
    <source>
        <dbReference type="ARBA" id="ARBA00023125"/>
    </source>
</evidence>
<reference evidence="6" key="1">
    <citation type="submission" date="2011-12" db="EMBL/GenBank/DDBJ databases">
        <title>The complete genome of chromosome of Sulfobacillus acidophilus DSM 10332.</title>
        <authorList>
            <person name="Lucas S."/>
            <person name="Han J."/>
            <person name="Lapidus A."/>
            <person name="Bruce D."/>
            <person name="Goodwin L."/>
            <person name="Pitluck S."/>
            <person name="Peters L."/>
            <person name="Kyrpides N."/>
            <person name="Mavromatis K."/>
            <person name="Ivanova N."/>
            <person name="Mikhailova N."/>
            <person name="Chertkov O."/>
            <person name="Saunders E."/>
            <person name="Detter J.C."/>
            <person name="Tapia R."/>
            <person name="Han C."/>
            <person name="Land M."/>
            <person name="Hauser L."/>
            <person name="Markowitz V."/>
            <person name="Cheng J.-F."/>
            <person name="Hugenholtz P."/>
            <person name="Woyke T."/>
            <person name="Wu D."/>
            <person name="Pukall R."/>
            <person name="Gehrich-Schroeter G."/>
            <person name="Schneider S."/>
            <person name="Klenk H.-P."/>
            <person name="Eisen J.A."/>
        </authorList>
    </citation>
    <scope>NUCLEOTIDE SEQUENCE [LARGE SCALE GENOMIC DNA]</scope>
    <source>
        <strain evidence="6">ATCC 700253 / DSM 10332 / NAL</strain>
    </source>
</reference>
<dbReference type="GO" id="GO:0003700">
    <property type="term" value="F:DNA-binding transcription factor activity"/>
    <property type="evidence" value="ECO:0007669"/>
    <property type="project" value="InterPro"/>
</dbReference>
<dbReference type="KEGG" id="sap:Sulac_3259"/>
<evidence type="ECO:0000313" key="6">
    <source>
        <dbReference type="Proteomes" id="UP000005439"/>
    </source>
</evidence>
<dbReference type="PROSITE" id="PS01117">
    <property type="entry name" value="HTH_MARR_1"/>
    <property type="match status" value="1"/>
</dbReference>
<dbReference type="Proteomes" id="UP000005439">
    <property type="component" value="Chromosome"/>
</dbReference>
<keyword evidence="6" id="KW-1185">Reference proteome</keyword>
<dbReference type="InterPro" id="IPR036390">
    <property type="entry name" value="WH_DNA-bd_sf"/>
</dbReference>
<dbReference type="HOGENOM" id="CLU_083287_18_2_9"/>
<dbReference type="PROSITE" id="PS50995">
    <property type="entry name" value="HTH_MARR_2"/>
    <property type="match status" value="1"/>
</dbReference>
<gene>
    <name evidence="5" type="ordered locus">Sulac_3259</name>
</gene>
<keyword evidence="3" id="KW-0804">Transcription</keyword>
<evidence type="ECO:0000256" key="3">
    <source>
        <dbReference type="ARBA" id="ARBA00023163"/>
    </source>
</evidence>
<dbReference type="InterPro" id="IPR000835">
    <property type="entry name" value="HTH_MarR-typ"/>
</dbReference>
<dbReference type="SMART" id="SM00347">
    <property type="entry name" value="HTH_MARR"/>
    <property type="match status" value="1"/>
</dbReference>
<keyword evidence="1" id="KW-0805">Transcription regulation</keyword>